<sequence>MFDFLRRKAAPRKATLKTSKKLSGFELRFAKWSMDAKTRMGIYEKLGKFIANGVPITQALAEIHLHLSIDGTKPNNPKAQAVEQWRRTVLNGQSFARALQGWAPKNEISLLEAGEISGRFDQAVQDVLFVYKAGKRIRSALAGLVYPLFLMCTTGLYMYIFGTQVIPAFDAILPKERWQGTGHTMALMAEFVQTGLLPLVIFLTIMVIFILSTMAIWTGRVRRVFDRFPPWSIYRLVIGSNFLISFSALLNAGISVPDALQILARNASPWYRERLLATRLQMLNGARNIGDALHRTGLNFPSWEMIIDIRSYSALAGFDDMLNKLSREWLDDAVVGINRQLDVFRNIAIVVMGLIFMWLAAGMFELQQQLSDAATR</sequence>
<evidence type="ECO:0000313" key="10">
    <source>
        <dbReference type="EMBL" id="CRY56501.1"/>
    </source>
</evidence>
<keyword evidence="7 8" id="KW-0472">Membrane</keyword>
<dbReference type="InterPro" id="IPR003004">
    <property type="entry name" value="GspF/PilC"/>
</dbReference>
<evidence type="ECO:0000256" key="2">
    <source>
        <dbReference type="ARBA" id="ARBA00005745"/>
    </source>
</evidence>
<dbReference type="InterPro" id="IPR018076">
    <property type="entry name" value="T2SS_GspF_dom"/>
</dbReference>
<dbReference type="InterPro" id="IPR042094">
    <property type="entry name" value="T2SS_GspF_sf"/>
</dbReference>
<evidence type="ECO:0000256" key="1">
    <source>
        <dbReference type="ARBA" id="ARBA00004429"/>
    </source>
</evidence>
<dbReference type="PANTHER" id="PTHR30012">
    <property type="entry name" value="GENERAL SECRETION PATHWAY PROTEIN"/>
    <property type="match status" value="1"/>
</dbReference>
<evidence type="ECO:0000313" key="11">
    <source>
        <dbReference type="Proteomes" id="UP000043316"/>
    </source>
</evidence>
<accession>A0A0H5MHF2</accession>
<evidence type="ECO:0000256" key="8">
    <source>
        <dbReference type="SAM" id="Phobius"/>
    </source>
</evidence>
<feature type="transmembrane region" description="Helical" evidence="8">
    <location>
        <begin position="140"/>
        <end position="160"/>
    </location>
</feature>
<name>A0A0H5MHF2_YERIN</name>
<evidence type="ECO:0000256" key="5">
    <source>
        <dbReference type="ARBA" id="ARBA00022692"/>
    </source>
</evidence>
<keyword evidence="4" id="KW-0997">Cell inner membrane</keyword>
<dbReference type="Gene3D" id="1.20.81.30">
    <property type="entry name" value="Type II secretion system (T2SS), domain F"/>
    <property type="match status" value="2"/>
</dbReference>
<evidence type="ECO:0000256" key="7">
    <source>
        <dbReference type="ARBA" id="ARBA00023136"/>
    </source>
</evidence>
<proteinExistence type="inferred from homology"/>
<dbReference type="Pfam" id="PF00482">
    <property type="entry name" value="T2SSF"/>
    <property type="match status" value="2"/>
</dbReference>
<evidence type="ECO:0000256" key="4">
    <source>
        <dbReference type="ARBA" id="ARBA00022519"/>
    </source>
</evidence>
<dbReference type="EMBL" id="CWJI01000014">
    <property type="protein sequence ID" value="CRY56501.1"/>
    <property type="molecule type" value="Genomic_DNA"/>
</dbReference>
<feature type="domain" description="Type II secretion system protein GspF" evidence="9">
    <location>
        <begin position="242"/>
        <end position="364"/>
    </location>
</feature>
<gene>
    <name evidence="10" type="ORF">ERS008476_03545</name>
</gene>
<evidence type="ECO:0000256" key="6">
    <source>
        <dbReference type="ARBA" id="ARBA00022989"/>
    </source>
</evidence>
<dbReference type="GO" id="GO:0005886">
    <property type="term" value="C:plasma membrane"/>
    <property type="evidence" value="ECO:0007669"/>
    <property type="project" value="UniProtKB-SubCell"/>
</dbReference>
<dbReference type="GO" id="GO:0015628">
    <property type="term" value="P:protein secretion by the type II secretion system"/>
    <property type="evidence" value="ECO:0007669"/>
    <property type="project" value="TreeGrafter"/>
</dbReference>
<reference evidence="11" key="1">
    <citation type="submission" date="2015-03" db="EMBL/GenBank/DDBJ databases">
        <authorList>
            <consortium name="Pathogen Informatics"/>
        </authorList>
    </citation>
    <scope>NUCLEOTIDE SEQUENCE [LARGE SCALE GENOMIC DNA]</scope>
    <source>
        <strain evidence="11">R148</strain>
    </source>
</reference>
<keyword evidence="6 8" id="KW-1133">Transmembrane helix</keyword>
<keyword evidence="3" id="KW-1003">Cell membrane</keyword>
<evidence type="ECO:0000259" key="9">
    <source>
        <dbReference type="Pfam" id="PF00482"/>
    </source>
</evidence>
<dbReference type="PANTHER" id="PTHR30012:SF7">
    <property type="entry name" value="PROTEIN TRANSPORT PROTEIN HOFC HOMOLOG"/>
    <property type="match status" value="1"/>
</dbReference>
<organism evidence="10 11">
    <name type="scientific">Yersinia intermedia</name>
    <dbReference type="NCBI Taxonomy" id="631"/>
    <lineage>
        <taxon>Bacteria</taxon>
        <taxon>Pseudomonadati</taxon>
        <taxon>Pseudomonadota</taxon>
        <taxon>Gammaproteobacteria</taxon>
        <taxon>Enterobacterales</taxon>
        <taxon>Yersiniaceae</taxon>
        <taxon>Yersinia</taxon>
    </lineage>
</organism>
<dbReference type="RefSeq" id="WP_053010132.1">
    <property type="nucleotide sequence ID" value="NZ_CWJI01000014.1"/>
</dbReference>
<feature type="transmembrane region" description="Helical" evidence="8">
    <location>
        <begin position="347"/>
        <end position="366"/>
    </location>
</feature>
<comment type="subcellular location">
    <subcellularLocation>
        <location evidence="1">Cell inner membrane</location>
        <topology evidence="1">Multi-pass membrane protein</topology>
    </subcellularLocation>
</comment>
<feature type="transmembrane region" description="Helical" evidence="8">
    <location>
        <begin position="195"/>
        <end position="219"/>
    </location>
</feature>
<keyword evidence="5 8" id="KW-0812">Transmembrane</keyword>
<dbReference type="AlphaFoldDB" id="A0A0H5MHF2"/>
<feature type="domain" description="Type II secretion system protein GspF" evidence="9">
    <location>
        <begin position="45"/>
        <end position="167"/>
    </location>
</feature>
<protein>
    <submittedName>
        <fullName evidence="10">Type II secretion system protein F</fullName>
    </submittedName>
</protein>
<dbReference type="Proteomes" id="UP000043316">
    <property type="component" value="Unassembled WGS sequence"/>
</dbReference>
<comment type="similarity">
    <text evidence="2">Belongs to the GSP F family.</text>
</comment>
<evidence type="ECO:0000256" key="3">
    <source>
        <dbReference type="ARBA" id="ARBA00022475"/>
    </source>
</evidence>